<evidence type="ECO:0000313" key="1">
    <source>
        <dbReference type="EMBL" id="QOX64232.1"/>
    </source>
</evidence>
<gene>
    <name evidence="1" type="ORF">FRZ06_13225</name>
</gene>
<proteinExistence type="predicted"/>
<dbReference type="EMBL" id="CP042469">
    <property type="protein sequence ID" value="QOX64232.1"/>
    <property type="molecule type" value="Genomic_DNA"/>
</dbReference>
<name>A0ACD1ACP4_9FIRM</name>
<accession>A0ACD1ACP4</accession>
<sequence length="133" mass="15636">MDCLEGMKLIPDGSIDMILCDLPYGTTNCKWDSIIPFGPLWEQYERIIKPRGAMVFTAAQPFTTSLLNSNRRYFRYCWYWIKNQVTGFPFAKIQPLRCIEDVVIFYKQAPTCNAQELIRVDKRTEKEVARWPD</sequence>
<keyword evidence="2" id="KW-1185">Reference proteome</keyword>
<evidence type="ECO:0000313" key="2">
    <source>
        <dbReference type="Proteomes" id="UP000594014"/>
    </source>
</evidence>
<dbReference type="Proteomes" id="UP000594014">
    <property type="component" value="Chromosome"/>
</dbReference>
<reference evidence="1" key="1">
    <citation type="submission" date="2019-08" db="EMBL/GenBank/DDBJ databases">
        <title>Genome sequence of Clostridiales bacterium MT110.</title>
        <authorList>
            <person name="Cao J."/>
        </authorList>
    </citation>
    <scope>NUCLEOTIDE SEQUENCE</scope>
    <source>
        <strain evidence="1">MT110</strain>
    </source>
</reference>
<organism evidence="1 2">
    <name type="scientific">Anoxybacterium hadale</name>
    <dbReference type="NCBI Taxonomy" id="3408580"/>
    <lineage>
        <taxon>Bacteria</taxon>
        <taxon>Bacillati</taxon>
        <taxon>Bacillota</taxon>
        <taxon>Clostridia</taxon>
        <taxon>Peptostreptococcales</taxon>
        <taxon>Anaerovoracaceae</taxon>
        <taxon>Anoxybacterium</taxon>
    </lineage>
</organism>
<protein>
    <submittedName>
        <fullName evidence="1">Uncharacterized protein</fullName>
    </submittedName>
</protein>